<feature type="domain" description="L,D-TPase catalytic" evidence="8">
    <location>
        <begin position="328"/>
        <end position="508"/>
    </location>
</feature>
<dbReference type="InterPro" id="IPR005490">
    <property type="entry name" value="LD_TPept_cat_dom"/>
</dbReference>
<dbReference type="InterPro" id="IPR002477">
    <property type="entry name" value="Peptidoglycan-bd-like"/>
</dbReference>
<dbReference type="InterPro" id="IPR045380">
    <property type="entry name" value="LD_TPept_scaffold_dom"/>
</dbReference>
<name>A0ABM6WCP8_9BACT</name>
<dbReference type="EMBL" id="CP029600">
    <property type="protein sequence ID" value="AWO01693.1"/>
    <property type="molecule type" value="Genomic_DNA"/>
</dbReference>
<evidence type="ECO:0000256" key="1">
    <source>
        <dbReference type="ARBA" id="ARBA00004752"/>
    </source>
</evidence>
<dbReference type="PANTHER" id="PTHR41533">
    <property type="entry name" value="L,D-TRANSPEPTIDASE HI_1667-RELATED"/>
    <property type="match status" value="1"/>
</dbReference>
<dbReference type="PROSITE" id="PS51257">
    <property type="entry name" value="PROKAR_LIPOPROTEIN"/>
    <property type="match status" value="1"/>
</dbReference>
<dbReference type="Pfam" id="PF01471">
    <property type="entry name" value="PG_binding_1"/>
    <property type="match status" value="1"/>
</dbReference>
<dbReference type="SUPFAM" id="SSF141523">
    <property type="entry name" value="L,D-transpeptidase catalytic domain-like"/>
    <property type="match status" value="1"/>
</dbReference>
<evidence type="ECO:0000256" key="2">
    <source>
        <dbReference type="ARBA" id="ARBA00005992"/>
    </source>
</evidence>
<sequence length="560" mass="63211">MIKRTYYSLLLVVLLAAACRQGGKKPVSEAVNRDTTHYAKQEYIAQTLDSSQVGAFLAQHAEFAPYGELIREFYDKRGYHYAWIDEHGVTEQAGGFLNMMRSDEESGITQGGLLDKSRAQALYDSLATQGDSLNRNDTIVPITELTLTGQFFVYANQVWGGMTSDSAKDLEWFIPRKKIDVESVLNAVIANPKKGITEEEPVNRQYKLLRDELQKMAVIVKEHPAWDSLRMEDKKKTYQKGDSSTVIAGVKKRLQLLGDMQDKDSSTQYTPVLDSALRSYQARMGHKPDGVIRPQTLAALNRPLQHYMHQLLLNMERLRWVPVEVSTDYILVNIPEFRMHAYEDGQLAWSCNVVVGTPGASTVIFSRDMKYVVFSPYWNVPPGILGNEVIPGIRRSGASYLARHNMEVVGASGKAISPGSINWSKYSGRNFPYIVRQKPGGSNSLGRVKFLFPNEYNIYLHDTPSKGLFNETRRSFSHGCIRVAEPKHLAQWVLRKDSTWTEAKIDAAMNAGKEKYVTLKNKLPVFIGYFTAWVNSEGKLNFRDDVYGHDAKLAKLLFGK</sequence>
<comment type="pathway">
    <text evidence="1 7">Cell wall biogenesis; peptidoglycan biosynthesis.</text>
</comment>
<dbReference type="InterPro" id="IPR036366">
    <property type="entry name" value="PGBDSf"/>
</dbReference>
<evidence type="ECO:0000259" key="8">
    <source>
        <dbReference type="PROSITE" id="PS52029"/>
    </source>
</evidence>
<evidence type="ECO:0000256" key="4">
    <source>
        <dbReference type="ARBA" id="ARBA00022960"/>
    </source>
</evidence>
<evidence type="ECO:0000256" key="7">
    <source>
        <dbReference type="PROSITE-ProRule" id="PRU01373"/>
    </source>
</evidence>
<dbReference type="InterPro" id="IPR052905">
    <property type="entry name" value="LD-transpeptidase_YkuD-like"/>
</dbReference>
<keyword evidence="3" id="KW-0808">Transferase</keyword>
<dbReference type="Proteomes" id="UP000246099">
    <property type="component" value="Chromosome"/>
</dbReference>
<dbReference type="InterPro" id="IPR036365">
    <property type="entry name" value="PGBD-like_sf"/>
</dbReference>
<keyword evidence="5 7" id="KW-0573">Peptidoglycan synthesis</keyword>
<evidence type="ECO:0000313" key="9">
    <source>
        <dbReference type="EMBL" id="AWO01693.1"/>
    </source>
</evidence>
<evidence type="ECO:0000256" key="3">
    <source>
        <dbReference type="ARBA" id="ARBA00022679"/>
    </source>
</evidence>
<dbReference type="Pfam" id="PF03734">
    <property type="entry name" value="YkuD"/>
    <property type="match status" value="1"/>
</dbReference>
<accession>A0ABM6WCP8</accession>
<feature type="active site" description="Nucleophile" evidence="7">
    <location>
        <position position="480"/>
    </location>
</feature>
<dbReference type="SUPFAM" id="SSF47090">
    <property type="entry name" value="PGBD-like"/>
    <property type="match status" value="1"/>
</dbReference>
<proteinExistence type="inferred from homology"/>
<keyword evidence="4 7" id="KW-0133">Cell shape</keyword>
<protein>
    <submittedName>
        <fullName evidence="9">Murein L,D-transpeptidase</fullName>
    </submittedName>
</protein>
<evidence type="ECO:0000256" key="5">
    <source>
        <dbReference type="ARBA" id="ARBA00022984"/>
    </source>
</evidence>
<dbReference type="Gene3D" id="2.40.440.10">
    <property type="entry name" value="L,D-transpeptidase catalytic domain-like"/>
    <property type="match status" value="1"/>
</dbReference>
<keyword evidence="6 7" id="KW-0961">Cell wall biogenesis/degradation</keyword>
<comment type="similarity">
    <text evidence="2">Belongs to the YkuD family.</text>
</comment>
<dbReference type="InterPro" id="IPR038063">
    <property type="entry name" value="Transpep_catalytic_dom"/>
</dbReference>
<feature type="active site" description="Proton donor/acceptor" evidence="7">
    <location>
        <position position="461"/>
    </location>
</feature>
<dbReference type="PROSITE" id="PS52029">
    <property type="entry name" value="LD_TPASE"/>
    <property type="match status" value="1"/>
</dbReference>
<reference evidence="9 10" key="1">
    <citation type="submission" date="2018-05" db="EMBL/GenBank/DDBJ databases">
        <title>Chitinophaga sp. nov., isolated from rhizosphere soil of Alhagi.</title>
        <authorList>
            <person name="Liu Y."/>
        </authorList>
    </citation>
    <scope>NUCLEOTIDE SEQUENCE [LARGE SCALE GENOMIC DNA]</scope>
    <source>
        <strain evidence="9 10">T22</strain>
    </source>
</reference>
<dbReference type="Pfam" id="PF20142">
    <property type="entry name" value="Scaffold"/>
    <property type="match status" value="1"/>
</dbReference>
<evidence type="ECO:0000313" key="10">
    <source>
        <dbReference type="Proteomes" id="UP000246099"/>
    </source>
</evidence>
<organism evidence="9 10">
    <name type="scientific">Chitinophaga alhagiae</name>
    <dbReference type="NCBI Taxonomy" id="2203219"/>
    <lineage>
        <taxon>Bacteria</taxon>
        <taxon>Pseudomonadati</taxon>
        <taxon>Bacteroidota</taxon>
        <taxon>Chitinophagia</taxon>
        <taxon>Chitinophagales</taxon>
        <taxon>Chitinophagaceae</taxon>
        <taxon>Chitinophaga</taxon>
    </lineage>
</organism>
<keyword evidence="10" id="KW-1185">Reference proteome</keyword>
<dbReference type="Gene3D" id="1.10.101.10">
    <property type="entry name" value="PGBD-like superfamily/PGBD"/>
    <property type="match status" value="1"/>
</dbReference>
<evidence type="ECO:0000256" key="6">
    <source>
        <dbReference type="ARBA" id="ARBA00023316"/>
    </source>
</evidence>
<gene>
    <name evidence="9" type="ORF">DLD77_08270</name>
</gene>
<dbReference type="RefSeq" id="WP_119077903.1">
    <property type="nucleotide sequence ID" value="NZ_CP029600.1"/>
</dbReference>
<dbReference type="PANTHER" id="PTHR41533:SF2">
    <property type="entry name" value="BLR7131 PROTEIN"/>
    <property type="match status" value="1"/>
</dbReference>
<dbReference type="CDD" id="cd16913">
    <property type="entry name" value="YkuD_like"/>
    <property type="match status" value="1"/>
</dbReference>